<evidence type="ECO:0000313" key="2">
    <source>
        <dbReference type="EMBL" id="QGF23180.1"/>
    </source>
</evidence>
<proteinExistence type="predicted"/>
<evidence type="ECO:0000313" key="3">
    <source>
        <dbReference type="Proteomes" id="UP000386847"/>
    </source>
</evidence>
<dbReference type="Proteomes" id="UP000386847">
    <property type="component" value="Chromosome"/>
</dbReference>
<dbReference type="RefSeq" id="WP_153571707.1">
    <property type="nucleotide sequence ID" value="NZ_CP045725.1"/>
</dbReference>
<organism evidence="2 3">
    <name type="scientific">Raineyella fluvialis</name>
    <dbReference type="NCBI Taxonomy" id="2662261"/>
    <lineage>
        <taxon>Bacteria</taxon>
        <taxon>Bacillati</taxon>
        <taxon>Actinomycetota</taxon>
        <taxon>Actinomycetes</taxon>
        <taxon>Propionibacteriales</taxon>
        <taxon>Propionibacteriaceae</taxon>
        <taxon>Raineyella</taxon>
    </lineage>
</organism>
<feature type="transmembrane region" description="Helical" evidence="1">
    <location>
        <begin position="92"/>
        <end position="114"/>
    </location>
</feature>
<keyword evidence="1" id="KW-0472">Membrane</keyword>
<feature type="transmembrane region" description="Helical" evidence="1">
    <location>
        <begin position="52"/>
        <end position="72"/>
    </location>
</feature>
<feature type="transmembrane region" description="Helical" evidence="1">
    <location>
        <begin position="188"/>
        <end position="207"/>
    </location>
</feature>
<dbReference type="AlphaFoldDB" id="A0A5Q2F890"/>
<keyword evidence="3" id="KW-1185">Reference proteome</keyword>
<dbReference type="KEGG" id="rain:Rai3103_05340"/>
<keyword evidence="1" id="KW-1133">Transmembrane helix</keyword>
<feature type="transmembrane region" description="Helical" evidence="1">
    <location>
        <begin position="135"/>
        <end position="158"/>
    </location>
</feature>
<evidence type="ECO:0008006" key="4">
    <source>
        <dbReference type="Google" id="ProtNLM"/>
    </source>
</evidence>
<dbReference type="EMBL" id="CP045725">
    <property type="protein sequence ID" value="QGF23180.1"/>
    <property type="molecule type" value="Genomic_DNA"/>
</dbReference>
<feature type="transmembrane region" description="Helical" evidence="1">
    <location>
        <begin position="12"/>
        <end position="31"/>
    </location>
</feature>
<accession>A0A5Q2F890</accession>
<evidence type="ECO:0000256" key="1">
    <source>
        <dbReference type="SAM" id="Phobius"/>
    </source>
</evidence>
<reference evidence="2 3" key="1">
    <citation type="submission" date="2019-10" db="EMBL/GenBank/DDBJ databases">
        <title>Genomic analysis of Raineyella sp. CBA3103.</title>
        <authorList>
            <person name="Roh S.W."/>
        </authorList>
    </citation>
    <scope>NUCLEOTIDE SEQUENCE [LARGE SCALE GENOMIC DNA]</scope>
    <source>
        <strain evidence="2 3">CBA3103</strain>
    </source>
</reference>
<sequence length="232" mass="23913">MNRSFLTPTQRWIAAGCLVAAPLLFAAAEFLSPSGEGTPDQLLDALAAASRTAPLGLVAGLLSSAFFVPGLFGLLSRPMARGRLLAEAGLTLLYYGLLANIALGGLNVMFLAMADPRMDRAAMVQLFDRMTREPVVGPLLAGHYLMALGALLLGLGLWRGGVGPRWAAAAVGLSGVTDAALGMVAPDLVASVVSNGLLIGGFVAYAWTVSRESRPTTAVHPATHPASSTTMA</sequence>
<gene>
    <name evidence="2" type="ORF">Rai3103_05340</name>
</gene>
<protein>
    <recommendedName>
        <fullName evidence="4">DUF4386 family protein</fullName>
    </recommendedName>
</protein>
<name>A0A5Q2F890_9ACTN</name>
<keyword evidence="1" id="KW-0812">Transmembrane</keyword>